<feature type="region of interest" description="Disordered" evidence="1">
    <location>
        <begin position="94"/>
        <end position="113"/>
    </location>
</feature>
<sequence>MIHSESDEDYDDFQPNEEFAKFGDFNTLLKNLEIQREMTNTNQQNSFYQPQNFNFEQEFSYLNQNPSFLQEKNIHPNILTQEQKNNYEYFFPPSYQTRNLQNNSNQDELDSDFTKKDQEKMESFFDSIFKDN</sequence>
<evidence type="ECO:0000256" key="1">
    <source>
        <dbReference type="SAM" id="MobiDB-lite"/>
    </source>
</evidence>
<dbReference type="Proteomes" id="UP001149090">
    <property type="component" value="Unassembled WGS sequence"/>
</dbReference>
<accession>A0A9Q0LAA0</accession>
<protein>
    <submittedName>
        <fullName evidence="2">Uncharacterized protein</fullName>
    </submittedName>
</protein>
<dbReference type="AlphaFoldDB" id="A0A9Q0LAA0"/>
<feature type="compositionally biased region" description="Polar residues" evidence="1">
    <location>
        <begin position="94"/>
        <end position="106"/>
    </location>
</feature>
<name>A0A9Q0LAA0_ANAIG</name>
<comment type="caution">
    <text evidence="2">The sequence shown here is derived from an EMBL/GenBank/DDBJ whole genome shotgun (WGS) entry which is preliminary data.</text>
</comment>
<evidence type="ECO:0000313" key="2">
    <source>
        <dbReference type="EMBL" id="KAJ5069001.1"/>
    </source>
</evidence>
<dbReference type="EMBL" id="JAPDFW010000110">
    <property type="protein sequence ID" value="KAJ5069001.1"/>
    <property type="molecule type" value="Genomic_DNA"/>
</dbReference>
<gene>
    <name evidence="2" type="ORF">M0811_12038</name>
</gene>
<organism evidence="2 3">
    <name type="scientific">Anaeramoeba ignava</name>
    <name type="common">Anaerobic marine amoeba</name>
    <dbReference type="NCBI Taxonomy" id="1746090"/>
    <lineage>
        <taxon>Eukaryota</taxon>
        <taxon>Metamonada</taxon>
        <taxon>Anaeramoebidae</taxon>
        <taxon>Anaeramoeba</taxon>
    </lineage>
</organism>
<reference evidence="2" key="1">
    <citation type="submission" date="2022-10" db="EMBL/GenBank/DDBJ databases">
        <title>Novel sulphate-reducing endosymbionts in the free-living metamonad Anaeramoeba.</title>
        <authorList>
            <person name="Jerlstrom-Hultqvist J."/>
            <person name="Cepicka I."/>
            <person name="Gallot-Lavallee L."/>
            <person name="Salas-Leiva D."/>
            <person name="Curtis B.A."/>
            <person name="Zahonova K."/>
            <person name="Pipaliya S."/>
            <person name="Dacks J."/>
            <person name="Roger A.J."/>
        </authorList>
    </citation>
    <scope>NUCLEOTIDE SEQUENCE</scope>
    <source>
        <strain evidence="2">BMAN</strain>
    </source>
</reference>
<proteinExistence type="predicted"/>
<evidence type="ECO:0000313" key="3">
    <source>
        <dbReference type="Proteomes" id="UP001149090"/>
    </source>
</evidence>
<keyword evidence="3" id="KW-1185">Reference proteome</keyword>